<dbReference type="AlphaFoldDB" id="A0A1S3DSG0"/>
<evidence type="ECO:0000256" key="3">
    <source>
        <dbReference type="ARBA" id="ARBA00023128"/>
    </source>
</evidence>
<evidence type="ECO:0000256" key="6">
    <source>
        <dbReference type="SAM" id="MobiDB-lite"/>
    </source>
</evidence>
<keyword evidence="3" id="KW-0496">Mitochondrion</keyword>
<proteinExistence type="inferred from homology"/>
<evidence type="ECO:0000313" key="8">
    <source>
        <dbReference type="RefSeq" id="XP_008487146.1"/>
    </source>
</evidence>
<feature type="region of interest" description="Disordered" evidence="6">
    <location>
        <begin position="77"/>
        <end position="99"/>
    </location>
</feature>
<dbReference type="Proteomes" id="UP000079169">
    <property type="component" value="Unplaced"/>
</dbReference>
<dbReference type="PaxDb" id="121845-A0A1S3DSG0"/>
<dbReference type="PANTHER" id="PTHR15590:SF0">
    <property type="entry name" value="CX9C MOTIF-CONTAINING PROTEIN 4"/>
    <property type="match status" value="1"/>
</dbReference>
<dbReference type="Pfam" id="PF08991">
    <property type="entry name" value="CMC4"/>
    <property type="match status" value="1"/>
</dbReference>
<dbReference type="STRING" id="121845.A0A1S3DSG0"/>
<evidence type="ECO:0000313" key="7">
    <source>
        <dbReference type="Proteomes" id="UP000079169"/>
    </source>
</evidence>
<comment type="similarity">
    <text evidence="2">Belongs to the CMC4 family.</text>
</comment>
<keyword evidence="4 5" id="KW-1015">Disulfide bond</keyword>
<dbReference type="GO" id="GO:0005739">
    <property type="term" value="C:mitochondrion"/>
    <property type="evidence" value="ECO:0007669"/>
    <property type="project" value="UniProtKB-SubCell"/>
</dbReference>
<dbReference type="InterPro" id="IPR027179">
    <property type="entry name" value="CMC4"/>
</dbReference>
<dbReference type="KEGG" id="dci:103523914"/>
<accession>A0A1S3DSG0</accession>
<dbReference type="SUPFAM" id="SSF47072">
    <property type="entry name" value="Cysteine alpha-hairpin motif"/>
    <property type="match status" value="1"/>
</dbReference>
<feature type="disulfide bond" evidence="5">
    <location>
        <begin position="22"/>
        <end position="53"/>
    </location>
</feature>
<feature type="disulfide bond" evidence="5">
    <location>
        <begin position="32"/>
        <end position="43"/>
    </location>
</feature>
<comment type="subcellular location">
    <subcellularLocation>
        <location evidence="1">Mitochondrion</location>
    </subcellularLocation>
</comment>
<reference evidence="8" key="1">
    <citation type="submission" date="2025-08" db="UniProtKB">
        <authorList>
            <consortium name="RefSeq"/>
        </authorList>
    </citation>
    <scope>IDENTIFICATION</scope>
</reference>
<gene>
    <name evidence="8" type="primary">LOC103523914</name>
</gene>
<name>A0A1S3DSG0_DIACI</name>
<keyword evidence="7" id="KW-1185">Reference proteome</keyword>
<dbReference type="Gene3D" id="1.10.287.1130">
    <property type="entry name" value="CytochromE C oxidase copper chaperone"/>
    <property type="match status" value="1"/>
</dbReference>
<dbReference type="GeneID" id="103523914"/>
<organism evidence="7 8">
    <name type="scientific">Diaphorina citri</name>
    <name type="common">Asian citrus psyllid</name>
    <dbReference type="NCBI Taxonomy" id="121845"/>
    <lineage>
        <taxon>Eukaryota</taxon>
        <taxon>Metazoa</taxon>
        <taxon>Ecdysozoa</taxon>
        <taxon>Arthropoda</taxon>
        <taxon>Hexapoda</taxon>
        <taxon>Insecta</taxon>
        <taxon>Pterygota</taxon>
        <taxon>Neoptera</taxon>
        <taxon>Paraneoptera</taxon>
        <taxon>Hemiptera</taxon>
        <taxon>Sternorrhyncha</taxon>
        <taxon>Psylloidea</taxon>
        <taxon>Psyllidae</taxon>
        <taxon>Diaphorininae</taxon>
        <taxon>Diaphorina</taxon>
    </lineage>
</organism>
<evidence type="ECO:0000256" key="4">
    <source>
        <dbReference type="ARBA" id="ARBA00023157"/>
    </source>
</evidence>
<sequence length="127" mass="14619">MFYFDDNTMNVKQSKKQEIDPCKRQVCDLQKCLSVQNYQEDRCKHCLTHLCSCCQKFGDKSFVCSGMKSLVKDHVENRKSEDLERRQSDVSPPSRKGLITNLTETIQKSAQNVISTLYKTEGDSQVD</sequence>
<feature type="compositionally biased region" description="Basic and acidic residues" evidence="6">
    <location>
        <begin position="77"/>
        <end position="88"/>
    </location>
</feature>
<evidence type="ECO:0000256" key="1">
    <source>
        <dbReference type="ARBA" id="ARBA00004173"/>
    </source>
</evidence>
<dbReference type="PANTHER" id="PTHR15590">
    <property type="entry name" value="CX9C MOTIF-CONTAINING PROTEIN 4"/>
    <property type="match status" value="1"/>
</dbReference>
<protein>
    <submittedName>
        <fullName evidence="8">Cx9C motif-containing protein 4, mitochondrial</fullName>
    </submittedName>
</protein>
<evidence type="ECO:0000256" key="5">
    <source>
        <dbReference type="PIRSR" id="PIRSR627179-50"/>
    </source>
</evidence>
<evidence type="ECO:0000256" key="2">
    <source>
        <dbReference type="ARBA" id="ARBA00009858"/>
    </source>
</evidence>
<dbReference type="InterPro" id="IPR009069">
    <property type="entry name" value="Cys_alpha_HP_mot_SF"/>
</dbReference>
<dbReference type="RefSeq" id="XP_008487146.1">
    <property type="nucleotide sequence ID" value="XM_008488924.2"/>
</dbReference>
<feature type="disulfide bond" evidence="5">
    <location>
        <begin position="54"/>
        <end position="64"/>
    </location>
</feature>